<evidence type="ECO:0000256" key="19">
    <source>
        <dbReference type="SAM" id="Phobius"/>
    </source>
</evidence>
<comment type="subcellular location">
    <subcellularLocation>
        <location evidence="1">Cell membrane</location>
        <topology evidence="1">Single-pass type I membrane protein</topology>
    </subcellularLocation>
</comment>
<evidence type="ECO:0000256" key="12">
    <source>
        <dbReference type="ARBA" id="ARBA00023136"/>
    </source>
</evidence>
<dbReference type="CDD" id="cd14066">
    <property type="entry name" value="STKc_IRAK"/>
    <property type="match status" value="1"/>
</dbReference>
<dbReference type="PROSITE" id="PS50927">
    <property type="entry name" value="BULB_LECTIN"/>
    <property type="match status" value="1"/>
</dbReference>
<comment type="catalytic activity">
    <reaction evidence="17 18">
        <text>L-seryl-[protein] + ATP = O-phospho-L-seryl-[protein] + ADP + H(+)</text>
        <dbReference type="Rhea" id="RHEA:17989"/>
        <dbReference type="Rhea" id="RHEA-COMP:9863"/>
        <dbReference type="Rhea" id="RHEA-COMP:11604"/>
        <dbReference type="ChEBI" id="CHEBI:15378"/>
        <dbReference type="ChEBI" id="CHEBI:29999"/>
        <dbReference type="ChEBI" id="CHEBI:30616"/>
        <dbReference type="ChEBI" id="CHEBI:83421"/>
        <dbReference type="ChEBI" id="CHEBI:456216"/>
        <dbReference type="EC" id="2.7.11.1"/>
    </reaction>
</comment>
<dbReference type="PANTHER" id="PTHR27002:SF1037">
    <property type="entry name" value="TYROSINE KINASE FAMILY PROTEIN"/>
    <property type="match status" value="1"/>
</dbReference>
<evidence type="ECO:0000256" key="6">
    <source>
        <dbReference type="ARBA" id="ARBA00022729"/>
    </source>
</evidence>
<dbReference type="Gene3D" id="1.10.510.10">
    <property type="entry name" value="Transferase(Phosphotransferase) domain 1"/>
    <property type="match status" value="1"/>
</dbReference>
<dbReference type="PROSITE" id="PS50948">
    <property type="entry name" value="PAN"/>
    <property type="match status" value="1"/>
</dbReference>
<dbReference type="Gene3D" id="3.30.200.20">
    <property type="entry name" value="Phosphorylase Kinase, domain 1"/>
    <property type="match status" value="1"/>
</dbReference>
<evidence type="ECO:0000256" key="17">
    <source>
        <dbReference type="ARBA" id="ARBA00048679"/>
    </source>
</evidence>
<keyword evidence="15" id="KW-0325">Glycoprotein</keyword>
<dbReference type="Pfam" id="PF01453">
    <property type="entry name" value="B_lectin"/>
    <property type="match status" value="1"/>
</dbReference>
<dbReference type="PIRSF" id="PIRSF000641">
    <property type="entry name" value="SRK"/>
    <property type="match status" value="1"/>
</dbReference>
<feature type="domain" description="Protein kinase" evidence="20">
    <location>
        <begin position="511"/>
        <end position="787"/>
    </location>
</feature>
<comment type="catalytic activity">
    <reaction evidence="16 18">
        <text>L-threonyl-[protein] + ATP = O-phospho-L-threonyl-[protein] + ADP + H(+)</text>
        <dbReference type="Rhea" id="RHEA:46608"/>
        <dbReference type="Rhea" id="RHEA-COMP:11060"/>
        <dbReference type="Rhea" id="RHEA-COMP:11605"/>
        <dbReference type="ChEBI" id="CHEBI:15378"/>
        <dbReference type="ChEBI" id="CHEBI:30013"/>
        <dbReference type="ChEBI" id="CHEBI:30616"/>
        <dbReference type="ChEBI" id="CHEBI:61977"/>
        <dbReference type="ChEBI" id="CHEBI:456216"/>
        <dbReference type="EC" id="2.7.11.1"/>
    </reaction>
</comment>
<dbReference type="GO" id="GO:0030246">
    <property type="term" value="F:carbohydrate binding"/>
    <property type="evidence" value="ECO:0007669"/>
    <property type="project" value="UniProtKB-KW"/>
</dbReference>
<dbReference type="AlphaFoldDB" id="A0A6J1B4G3"/>
<dbReference type="PROSITE" id="PS00108">
    <property type="entry name" value="PROTEIN_KINASE_ST"/>
    <property type="match status" value="1"/>
</dbReference>
<keyword evidence="5 19" id="KW-0812">Transmembrane</keyword>
<evidence type="ECO:0000256" key="2">
    <source>
        <dbReference type="ARBA" id="ARBA00022475"/>
    </source>
</evidence>
<keyword evidence="13" id="KW-1015">Disulfide bond</keyword>
<dbReference type="RefSeq" id="XP_021294252.1">
    <property type="nucleotide sequence ID" value="XM_021438577.1"/>
</dbReference>
<dbReference type="CDD" id="cd01098">
    <property type="entry name" value="PAN_AP_plant"/>
    <property type="match status" value="1"/>
</dbReference>
<dbReference type="PROSITE" id="PS50011">
    <property type="entry name" value="PROTEIN_KINASE_DOM"/>
    <property type="match status" value="1"/>
</dbReference>
<dbReference type="FunFam" id="1.10.510.10:FF:000060">
    <property type="entry name" value="G-type lectin S-receptor-like serine/threonine-protein kinase"/>
    <property type="match status" value="1"/>
</dbReference>
<dbReference type="SMART" id="SM00473">
    <property type="entry name" value="PAN_AP"/>
    <property type="match status" value="1"/>
</dbReference>
<evidence type="ECO:0000259" key="22">
    <source>
        <dbReference type="PROSITE" id="PS50948"/>
    </source>
</evidence>
<dbReference type="EC" id="2.7.11.1" evidence="18"/>
<keyword evidence="14" id="KW-0675">Receptor</keyword>
<comment type="similarity">
    <text evidence="18">Belongs to the protein kinase superfamily. Ser/Thr protein kinase family.</text>
</comment>
<sequence>MVGFAFMTGGSPPISTTSQRSKALRICSAVDTITSKQSILDGQELVSSGGSFILGFFSPSQSKHRYLGIWYRNISPQTIVWVGNRGRPINDSYGQLTVSADGNLILLDGAGNTIWSSKSNSARSMKEPTAKLLHSGNLVLFDGTDTNSYGYVWQSFDYPCNTLLRGMKLGWDVKTGLHRQLTSWKSADDPSPGNFTFSIDIGVLPQFVLRQGLIRKYRSGIWNGFGFNSNLWKSTKAFVPTFTFNSNEITYMDGSADDTTTILVMGHNGFVERYAWDKETLQWITIYEARKDRCDNYGICGPNSICNSYNLPVLCECLTGFIPRSQVEWDAFNWAGGCIRQTQLDCRKPDGFVTLRRVKLPDALQFWTNENMNLEECKEECLKNCKCTAYANLNVIEGGQGCLVWFGDLYDMRLFISEASDDEKEEQDLHIRLAASDIESIADNRKKKRQTMMIVIILVVSGILVLVSFIICFIIKERKQKDNKGTRDNLNKNLELPLFSLATVLTATDSFCCENKLGEGGFGPVYKGILAEGQEIAVKRLSETSKQGISEFKNEVMLVAKLQHRNLVKLLGVCTQGAERMLIYEHMENKSLDQFIFDSRRSKMLGWKRRLDIIVGIARGLLYLHQDSRLTIIHRDLKTSNILLDTEMNPKISDFGMARIFEADQSRVKTKRIAGTYGYMSPEYVIDGLFSVKSDIFSFGVIVLEILSGMKNRAFQHPDHHHNLLGHAWILWKEGRPLELMDVNLGSSGFKSELLKFMQVGLLCVQKAPEDRPTMSAVVFMLSNDGLTLAEPKQPGFFIERCPSCYTKEEYCTRSAVTITLVEAR</sequence>
<dbReference type="Proteomes" id="UP000504621">
    <property type="component" value="Unplaced"/>
</dbReference>
<keyword evidence="4 18" id="KW-0808">Transferase</keyword>
<evidence type="ECO:0000256" key="11">
    <source>
        <dbReference type="ARBA" id="ARBA00022989"/>
    </source>
</evidence>
<dbReference type="Gene3D" id="2.90.10.10">
    <property type="entry name" value="Bulb-type lectin domain"/>
    <property type="match status" value="1"/>
</dbReference>
<evidence type="ECO:0000256" key="8">
    <source>
        <dbReference type="ARBA" id="ARBA00022741"/>
    </source>
</evidence>
<evidence type="ECO:0000256" key="16">
    <source>
        <dbReference type="ARBA" id="ARBA00047899"/>
    </source>
</evidence>
<keyword evidence="10 18" id="KW-0067">ATP-binding</keyword>
<dbReference type="GO" id="GO:0004674">
    <property type="term" value="F:protein serine/threonine kinase activity"/>
    <property type="evidence" value="ECO:0007669"/>
    <property type="project" value="UniProtKB-KW"/>
</dbReference>
<feature type="transmembrane region" description="Helical" evidence="19">
    <location>
        <begin position="452"/>
        <end position="475"/>
    </location>
</feature>
<dbReference type="FunFam" id="2.90.10.10:FF:000001">
    <property type="entry name" value="G-type lectin S-receptor-like serine/threonine-protein kinase"/>
    <property type="match status" value="1"/>
</dbReference>
<keyword evidence="3 18" id="KW-0723">Serine/threonine-protein kinase</keyword>
<evidence type="ECO:0000256" key="13">
    <source>
        <dbReference type="ARBA" id="ARBA00023157"/>
    </source>
</evidence>
<evidence type="ECO:0000313" key="24">
    <source>
        <dbReference type="RefSeq" id="XP_021294252.1"/>
    </source>
</evidence>
<dbReference type="Pfam" id="PF07714">
    <property type="entry name" value="PK_Tyr_Ser-Thr"/>
    <property type="match status" value="1"/>
</dbReference>
<dbReference type="InterPro" id="IPR011009">
    <property type="entry name" value="Kinase-like_dom_sf"/>
</dbReference>
<dbReference type="InterPro" id="IPR003609">
    <property type="entry name" value="Pan_app"/>
</dbReference>
<dbReference type="InterPro" id="IPR036426">
    <property type="entry name" value="Bulb-type_lectin_dom_sf"/>
</dbReference>
<evidence type="ECO:0000256" key="10">
    <source>
        <dbReference type="ARBA" id="ARBA00022840"/>
    </source>
</evidence>
<dbReference type="SMART" id="SM00108">
    <property type="entry name" value="B_lectin"/>
    <property type="match status" value="1"/>
</dbReference>
<evidence type="ECO:0000259" key="21">
    <source>
        <dbReference type="PROSITE" id="PS50927"/>
    </source>
</evidence>
<keyword evidence="11 19" id="KW-1133">Transmembrane helix</keyword>
<dbReference type="Gene3D" id="3.50.4.10">
    <property type="entry name" value="Hepatocyte Growth Factor"/>
    <property type="match status" value="1"/>
</dbReference>
<evidence type="ECO:0000256" key="7">
    <source>
        <dbReference type="ARBA" id="ARBA00022734"/>
    </source>
</evidence>
<accession>A0A6J1B4G3</accession>
<reference evidence="24" key="1">
    <citation type="submission" date="2025-08" db="UniProtKB">
        <authorList>
            <consortium name="RefSeq"/>
        </authorList>
    </citation>
    <scope>IDENTIFICATION</scope>
    <source>
        <tissue evidence="24">Leaf</tissue>
    </source>
</reference>
<dbReference type="Pfam" id="PF00954">
    <property type="entry name" value="S_locus_glycop"/>
    <property type="match status" value="1"/>
</dbReference>
<dbReference type="InterPro" id="IPR001245">
    <property type="entry name" value="Ser-Thr/Tyr_kinase_cat_dom"/>
</dbReference>
<gene>
    <name evidence="24" type="primary">LOC110424084</name>
</gene>
<dbReference type="SUPFAM" id="SSF56112">
    <property type="entry name" value="Protein kinase-like (PK-like)"/>
    <property type="match status" value="1"/>
</dbReference>
<dbReference type="CDD" id="cd00028">
    <property type="entry name" value="B_lectin"/>
    <property type="match status" value="1"/>
</dbReference>
<name>A0A6J1B4G3_9ROSI</name>
<feature type="domain" description="Bulb-type lectin" evidence="21">
    <location>
        <begin position="30"/>
        <end position="153"/>
    </location>
</feature>
<protein>
    <recommendedName>
        <fullName evidence="18">Receptor-like serine/threonine-protein kinase</fullName>
        <ecNumber evidence="18">2.7.11.1</ecNumber>
    </recommendedName>
</protein>
<dbReference type="GO" id="GO:0048544">
    <property type="term" value="P:recognition of pollen"/>
    <property type="evidence" value="ECO:0007669"/>
    <property type="project" value="InterPro"/>
</dbReference>
<evidence type="ECO:0000259" key="20">
    <source>
        <dbReference type="PROSITE" id="PS50011"/>
    </source>
</evidence>
<keyword evidence="8 18" id="KW-0547">Nucleotide-binding</keyword>
<keyword evidence="2" id="KW-1003">Cell membrane</keyword>
<dbReference type="Pfam" id="PF08276">
    <property type="entry name" value="PAN_2"/>
    <property type="match status" value="1"/>
</dbReference>
<evidence type="ECO:0000256" key="18">
    <source>
        <dbReference type="PIRNR" id="PIRNR000641"/>
    </source>
</evidence>
<dbReference type="SUPFAM" id="SSF51110">
    <property type="entry name" value="alpha-D-mannose-specific plant lectins"/>
    <property type="match status" value="1"/>
</dbReference>
<dbReference type="SMART" id="SM00220">
    <property type="entry name" value="S_TKc"/>
    <property type="match status" value="1"/>
</dbReference>
<evidence type="ECO:0000256" key="3">
    <source>
        <dbReference type="ARBA" id="ARBA00022527"/>
    </source>
</evidence>
<evidence type="ECO:0000256" key="1">
    <source>
        <dbReference type="ARBA" id="ARBA00004251"/>
    </source>
</evidence>
<dbReference type="OrthoDB" id="1910371at2759"/>
<evidence type="ECO:0000256" key="9">
    <source>
        <dbReference type="ARBA" id="ARBA00022777"/>
    </source>
</evidence>
<dbReference type="InterPro" id="IPR000719">
    <property type="entry name" value="Prot_kinase_dom"/>
</dbReference>
<proteinExistence type="inferred from homology"/>
<evidence type="ECO:0000313" key="23">
    <source>
        <dbReference type="Proteomes" id="UP000504621"/>
    </source>
</evidence>
<keyword evidence="6" id="KW-0732">Signal</keyword>
<keyword evidence="7" id="KW-0430">Lectin</keyword>
<dbReference type="InterPro" id="IPR024171">
    <property type="entry name" value="SRK-like_kinase"/>
</dbReference>
<dbReference type="PANTHER" id="PTHR27002">
    <property type="entry name" value="RECEPTOR-LIKE SERINE/THREONINE-PROTEIN KINASE SD1-8"/>
    <property type="match status" value="1"/>
</dbReference>
<dbReference type="InterPro" id="IPR000858">
    <property type="entry name" value="S_locus_glycoprot_dom"/>
</dbReference>
<dbReference type="GeneID" id="110424084"/>
<keyword evidence="12 19" id="KW-0472">Membrane</keyword>
<organism evidence="23 24">
    <name type="scientific">Herrania umbratica</name>
    <dbReference type="NCBI Taxonomy" id="108875"/>
    <lineage>
        <taxon>Eukaryota</taxon>
        <taxon>Viridiplantae</taxon>
        <taxon>Streptophyta</taxon>
        <taxon>Embryophyta</taxon>
        <taxon>Tracheophyta</taxon>
        <taxon>Spermatophyta</taxon>
        <taxon>Magnoliopsida</taxon>
        <taxon>eudicotyledons</taxon>
        <taxon>Gunneridae</taxon>
        <taxon>Pentapetalae</taxon>
        <taxon>rosids</taxon>
        <taxon>malvids</taxon>
        <taxon>Malvales</taxon>
        <taxon>Malvaceae</taxon>
        <taxon>Byttnerioideae</taxon>
        <taxon>Herrania</taxon>
    </lineage>
</organism>
<keyword evidence="23" id="KW-1185">Reference proteome</keyword>
<evidence type="ECO:0000256" key="5">
    <source>
        <dbReference type="ARBA" id="ARBA00022692"/>
    </source>
</evidence>
<evidence type="ECO:0000256" key="14">
    <source>
        <dbReference type="ARBA" id="ARBA00023170"/>
    </source>
</evidence>
<evidence type="ECO:0000256" key="15">
    <source>
        <dbReference type="ARBA" id="ARBA00023180"/>
    </source>
</evidence>
<feature type="domain" description="Apple" evidence="22">
    <location>
        <begin position="346"/>
        <end position="434"/>
    </location>
</feature>
<evidence type="ECO:0000256" key="4">
    <source>
        <dbReference type="ARBA" id="ARBA00022679"/>
    </source>
</evidence>
<dbReference type="GO" id="GO:0005524">
    <property type="term" value="F:ATP binding"/>
    <property type="evidence" value="ECO:0007669"/>
    <property type="project" value="UniProtKB-KW"/>
</dbReference>
<dbReference type="InterPro" id="IPR008271">
    <property type="entry name" value="Ser/Thr_kinase_AS"/>
</dbReference>
<dbReference type="GO" id="GO:0005886">
    <property type="term" value="C:plasma membrane"/>
    <property type="evidence" value="ECO:0007669"/>
    <property type="project" value="UniProtKB-SubCell"/>
</dbReference>
<keyword evidence="9 18" id="KW-0418">Kinase</keyword>
<dbReference type="InterPro" id="IPR001480">
    <property type="entry name" value="Bulb-type_lectin_dom"/>
</dbReference>
<dbReference type="FunFam" id="3.30.200.20:FF:000330">
    <property type="entry name" value="G-type lectin S-receptor-like serine/threonine-protein kinase At4g03230"/>
    <property type="match status" value="1"/>
</dbReference>